<proteinExistence type="predicted"/>
<dbReference type="Proteomes" id="UP001597083">
    <property type="component" value="Unassembled WGS sequence"/>
</dbReference>
<reference evidence="3" key="1">
    <citation type="journal article" date="2019" name="Int. J. Syst. Evol. Microbiol.">
        <title>The Global Catalogue of Microorganisms (GCM) 10K type strain sequencing project: providing services to taxonomists for standard genome sequencing and annotation.</title>
        <authorList>
            <consortium name="The Broad Institute Genomics Platform"/>
            <consortium name="The Broad Institute Genome Sequencing Center for Infectious Disease"/>
            <person name="Wu L."/>
            <person name="Ma J."/>
        </authorList>
    </citation>
    <scope>NUCLEOTIDE SEQUENCE [LARGE SCALE GENOMIC DNA]</scope>
    <source>
        <strain evidence="3">JCM 31696</strain>
    </source>
</reference>
<dbReference type="EMBL" id="JBHTIR010004034">
    <property type="protein sequence ID" value="MFD0856259.1"/>
    <property type="molecule type" value="Genomic_DNA"/>
</dbReference>
<name>A0ABW3CP20_9ACTN</name>
<comment type="caution">
    <text evidence="2">The sequence shown here is derived from an EMBL/GenBank/DDBJ whole genome shotgun (WGS) entry which is preliminary data.</text>
</comment>
<protein>
    <submittedName>
        <fullName evidence="2">Uncharacterized protein</fullName>
    </submittedName>
</protein>
<accession>A0ABW3CP20</accession>
<evidence type="ECO:0000313" key="3">
    <source>
        <dbReference type="Proteomes" id="UP001597083"/>
    </source>
</evidence>
<feature type="non-terminal residue" evidence="2">
    <location>
        <position position="1"/>
    </location>
</feature>
<organism evidence="2 3">
    <name type="scientific">Actinomadura adrarensis</name>
    <dbReference type="NCBI Taxonomy" id="1819600"/>
    <lineage>
        <taxon>Bacteria</taxon>
        <taxon>Bacillati</taxon>
        <taxon>Actinomycetota</taxon>
        <taxon>Actinomycetes</taxon>
        <taxon>Streptosporangiales</taxon>
        <taxon>Thermomonosporaceae</taxon>
        <taxon>Actinomadura</taxon>
    </lineage>
</organism>
<gene>
    <name evidence="2" type="ORF">ACFQ07_28730</name>
</gene>
<feature type="compositionally biased region" description="Basic residues" evidence="1">
    <location>
        <begin position="1"/>
        <end position="25"/>
    </location>
</feature>
<evidence type="ECO:0000313" key="2">
    <source>
        <dbReference type="EMBL" id="MFD0856259.1"/>
    </source>
</evidence>
<sequence length="72" mass="8394">TRTPRHLRRPTRLRRTHRGDRRRVRAGQPLLGETLDVSPIPQTHGKEFVRATPCCSRRQRSRMAMRLPGLSV</sequence>
<keyword evidence="3" id="KW-1185">Reference proteome</keyword>
<evidence type="ECO:0000256" key="1">
    <source>
        <dbReference type="SAM" id="MobiDB-lite"/>
    </source>
</evidence>
<feature type="region of interest" description="Disordered" evidence="1">
    <location>
        <begin position="1"/>
        <end position="39"/>
    </location>
</feature>